<reference evidence="9" key="1">
    <citation type="journal article" date="2014" name="PLoS ONE">
        <title>Transcriptome-Based Identification of ABC Transporters in the Western Tarnished Plant Bug Lygus hesperus.</title>
        <authorList>
            <person name="Hull J.J."/>
            <person name="Chaney K."/>
            <person name="Geib S.M."/>
            <person name="Fabrick J.A."/>
            <person name="Brent C.S."/>
            <person name="Walsh D."/>
            <person name="Lavine L.C."/>
        </authorList>
    </citation>
    <scope>NUCLEOTIDE SEQUENCE</scope>
</reference>
<keyword evidence="9" id="KW-0675">Receptor</keyword>
<keyword evidence="4 5" id="KW-0472">Membrane</keyword>
<keyword evidence="6" id="KW-0732">Signal</keyword>
<evidence type="ECO:0000256" key="1">
    <source>
        <dbReference type="ARBA" id="ARBA00004141"/>
    </source>
</evidence>
<dbReference type="EMBL" id="GBHO01009088">
    <property type="protein sequence ID" value="JAG34516.1"/>
    <property type="molecule type" value="Transcribed_RNA"/>
</dbReference>
<proteinExistence type="predicted"/>
<reference evidence="9" key="2">
    <citation type="submission" date="2014-07" db="EMBL/GenBank/DDBJ databases">
        <authorList>
            <person name="Hull J."/>
        </authorList>
    </citation>
    <scope>NUCLEOTIDE SEQUENCE</scope>
</reference>
<dbReference type="InterPro" id="IPR000832">
    <property type="entry name" value="GPCR_2_secretin-like"/>
</dbReference>
<evidence type="ECO:0000256" key="6">
    <source>
        <dbReference type="SAM" id="SignalP"/>
    </source>
</evidence>
<dbReference type="Pfam" id="PF00002">
    <property type="entry name" value="7tm_2"/>
    <property type="match status" value="1"/>
</dbReference>
<feature type="transmembrane region" description="Helical" evidence="5">
    <location>
        <begin position="186"/>
        <end position="206"/>
    </location>
</feature>
<evidence type="ECO:0000256" key="2">
    <source>
        <dbReference type="ARBA" id="ARBA00022692"/>
    </source>
</evidence>
<evidence type="ECO:0000259" key="7">
    <source>
        <dbReference type="PROSITE" id="PS50261"/>
    </source>
</evidence>
<sequence length="483" mass="55345">LPVYSPCQAMVHSLGLCLLFASLEAIFAVSPALPTCCEVDNSTGVQFLNYVSCDVPSPSPSFRLWPHRVKYQPILCLDYFTTDRRDFHIDETGILHRRVEDEPDSCLKGRIPDELYEMEQFCLDYDLERNVLVAHICVDDEQSEKYMTPPAPLPQKICTAVSAVLLLITVIVYWNTSSARWSNAAYVVNQSAALGLAFGILVGIQFYPHISDCLGCMVTGYCLQYFFLASFFWMNAHSIDLYQKISRFRPRNGSLVLDEIRRKKFIRASLYSWGVPSVIGLTTFVLQKFDLIPDPQFTPDIGRKACFFTFWKVKWIYFYGPMTVIITINCVLFSLMFYGLFKHHLLSTKLRQANRTKLEKEIWFCLQYLKLFFVTGLTWAGEMIGNSFKTPNDSSSLRYLWLTIDLFNSLQGVFMFLIFVYDRKYLRKYCSCNDNQNSSSLVTGSTLVSSSRIVSNCLELSRIASSKSPEKFDNHQKEVTSSA</sequence>
<dbReference type="GO" id="GO:0007166">
    <property type="term" value="P:cell surface receptor signaling pathway"/>
    <property type="evidence" value="ECO:0007669"/>
    <property type="project" value="InterPro"/>
</dbReference>
<feature type="transmembrane region" description="Helical" evidence="5">
    <location>
        <begin position="316"/>
        <end position="341"/>
    </location>
</feature>
<dbReference type="PROSITE" id="PS50261">
    <property type="entry name" value="G_PROTEIN_RECEP_F2_4"/>
    <property type="match status" value="1"/>
</dbReference>
<dbReference type="GO" id="GO:0008528">
    <property type="term" value="F:G protein-coupled peptide receptor activity"/>
    <property type="evidence" value="ECO:0007669"/>
    <property type="project" value="TreeGrafter"/>
</dbReference>
<feature type="chain" id="PRO_5007390149" evidence="6">
    <location>
        <begin position="29"/>
        <end position="483"/>
    </location>
</feature>
<dbReference type="InterPro" id="IPR017981">
    <property type="entry name" value="GPCR_2-like_7TM"/>
</dbReference>
<feature type="transmembrane region" description="Helical" evidence="5">
    <location>
        <begin position="153"/>
        <end position="174"/>
    </location>
</feature>
<evidence type="ECO:0000256" key="3">
    <source>
        <dbReference type="ARBA" id="ARBA00022989"/>
    </source>
</evidence>
<dbReference type="EMBL" id="GBHO01009089">
    <property type="protein sequence ID" value="JAG34515.1"/>
    <property type="molecule type" value="Transcribed_RNA"/>
</dbReference>
<evidence type="ECO:0000256" key="5">
    <source>
        <dbReference type="SAM" id="Phobius"/>
    </source>
</evidence>
<feature type="non-terminal residue" evidence="9">
    <location>
        <position position="1"/>
    </location>
</feature>
<feature type="transmembrane region" description="Helical" evidence="5">
    <location>
        <begin position="218"/>
        <end position="242"/>
    </location>
</feature>
<name>A0A0A9YSC0_LYGHE</name>
<feature type="domain" description="G-protein coupled receptors family 2 profile 2" evidence="7">
    <location>
        <begin position="214"/>
        <end position="423"/>
    </location>
</feature>
<feature type="signal peptide" evidence="6">
    <location>
        <begin position="1"/>
        <end position="28"/>
    </location>
</feature>
<accession>A0A0A9YSC0</accession>
<evidence type="ECO:0000256" key="4">
    <source>
        <dbReference type="ARBA" id="ARBA00023136"/>
    </source>
</evidence>
<dbReference type="GO" id="GO:0005886">
    <property type="term" value="C:plasma membrane"/>
    <property type="evidence" value="ECO:0007669"/>
    <property type="project" value="TreeGrafter"/>
</dbReference>
<dbReference type="CDD" id="cd15039">
    <property type="entry name" value="7tmB3_Methuselah-like"/>
    <property type="match status" value="1"/>
</dbReference>
<evidence type="ECO:0000313" key="9">
    <source>
        <dbReference type="EMBL" id="JAG34516.1"/>
    </source>
</evidence>
<comment type="subcellular location">
    <subcellularLocation>
        <location evidence="1">Membrane</location>
        <topology evidence="1">Multi-pass membrane protein</topology>
    </subcellularLocation>
</comment>
<dbReference type="PANTHER" id="PTHR47154:SF2">
    <property type="entry name" value="G-PROTEIN COUPLED RECEPTOR MTH-RELATED"/>
    <property type="match status" value="1"/>
</dbReference>
<evidence type="ECO:0000313" key="8">
    <source>
        <dbReference type="EMBL" id="JAG34515.1"/>
    </source>
</evidence>
<organism evidence="9">
    <name type="scientific">Lygus hesperus</name>
    <name type="common">Western plant bug</name>
    <dbReference type="NCBI Taxonomy" id="30085"/>
    <lineage>
        <taxon>Eukaryota</taxon>
        <taxon>Metazoa</taxon>
        <taxon>Ecdysozoa</taxon>
        <taxon>Arthropoda</taxon>
        <taxon>Hexapoda</taxon>
        <taxon>Insecta</taxon>
        <taxon>Pterygota</taxon>
        <taxon>Neoptera</taxon>
        <taxon>Paraneoptera</taxon>
        <taxon>Hemiptera</taxon>
        <taxon>Heteroptera</taxon>
        <taxon>Panheteroptera</taxon>
        <taxon>Cimicomorpha</taxon>
        <taxon>Miridae</taxon>
        <taxon>Mirini</taxon>
        <taxon>Lygus</taxon>
    </lineage>
</organism>
<feature type="transmembrane region" description="Helical" evidence="5">
    <location>
        <begin position="362"/>
        <end position="380"/>
    </location>
</feature>
<feature type="transmembrane region" description="Helical" evidence="5">
    <location>
        <begin position="400"/>
        <end position="421"/>
    </location>
</feature>
<keyword evidence="3 5" id="KW-1133">Transmembrane helix</keyword>
<dbReference type="PANTHER" id="PTHR47154">
    <property type="entry name" value="G-PROTEIN COUPLED RECEPTOR MTH-RELATED"/>
    <property type="match status" value="1"/>
</dbReference>
<dbReference type="InterPro" id="IPR051384">
    <property type="entry name" value="Mth_GPCR"/>
</dbReference>
<keyword evidence="2 5" id="KW-0812">Transmembrane</keyword>
<feature type="transmembrane region" description="Helical" evidence="5">
    <location>
        <begin position="270"/>
        <end position="289"/>
    </location>
</feature>
<dbReference type="Gene3D" id="1.20.1070.10">
    <property type="entry name" value="Rhodopsin 7-helix transmembrane proteins"/>
    <property type="match status" value="1"/>
</dbReference>
<protein>
    <submittedName>
        <fullName evidence="9">G-protein coupled receptor Mth2</fullName>
    </submittedName>
</protein>
<gene>
    <name evidence="9" type="primary">mth2_8</name>
    <name evidence="8" type="synonym">mth2_9</name>
    <name evidence="9" type="ORF">CM83_49430</name>
    <name evidence="8" type="ORF">CM83_49431</name>
</gene>
<dbReference type="AlphaFoldDB" id="A0A0A9YSC0"/>